<comment type="caution">
    <text evidence="2">The sequence shown here is derived from an EMBL/GenBank/DDBJ whole genome shotgun (WGS) entry which is preliminary data.</text>
</comment>
<evidence type="ECO:0000256" key="1">
    <source>
        <dbReference type="SAM" id="MobiDB-lite"/>
    </source>
</evidence>
<dbReference type="EMBL" id="MJEQ01037192">
    <property type="protein sequence ID" value="OIS97858.1"/>
    <property type="molecule type" value="Genomic_DNA"/>
</dbReference>
<sequence length="131" mass="14051">ADAVDANSDATADAVDANSPADDDDTVPNQVDIDSVEHEHLDNAEVEELAGILDSIPTTDNASDEVPDASSTDTNLRRSGRTTKAPLWLEDYVTTGKQKDIAYPLSNYISYHKLSAQGRKLVVNIAAIIEP</sequence>
<reference evidence="2" key="1">
    <citation type="submission" date="2016-11" db="EMBL/GenBank/DDBJ databases">
        <title>The genome of Nicotiana attenuata.</title>
        <authorList>
            <person name="Xu S."/>
            <person name="Brockmoeller T."/>
            <person name="Gaquerel E."/>
            <person name="Navarro A."/>
            <person name="Kuhl H."/>
            <person name="Gase K."/>
            <person name="Ling Z."/>
            <person name="Zhou W."/>
            <person name="Kreitzer C."/>
            <person name="Stanke M."/>
            <person name="Tang H."/>
            <person name="Lyons E."/>
            <person name="Pandey P."/>
            <person name="Pandey S.P."/>
            <person name="Timmermann B."/>
            <person name="Baldwin I.T."/>
        </authorList>
    </citation>
    <scope>NUCLEOTIDE SEQUENCE [LARGE SCALE GENOMIC DNA]</scope>
    <source>
        <strain evidence="2">UT</strain>
    </source>
</reference>
<protein>
    <submittedName>
        <fullName evidence="2">Uncharacterized protein</fullName>
    </submittedName>
</protein>
<name>A0A1J6IFZ9_NICAT</name>
<feature type="non-terminal residue" evidence="2">
    <location>
        <position position="1"/>
    </location>
</feature>
<accession>A0A1J6IFZ9</accession>
<feature type="non-terminal residue" evidence="2">
    <location>
        <position position="131"/>
    </location>
</feature>
<dbReference type="Gramene" id="OIS97858">
    <property type="protein sequence ID" value="OIS97858"/>
    <property type="gene ID" value="A4A49_62313"/>
</dbReference>
<evidence type="ECO:0000313" key="3">
    <source>
        <dbReference type="Proteomes" id="UP000187609"/>
    </source>
</evidence>
<dbReference type="Proteomes" id="UP000187609">
    <property type="component" value="Unassembled WGS sequence"/>
</dbReference>
<feature type="region of interest" description="Disordered" evidence="1">
    <location>
        <begin position="1"/>
        <end position="29"/>
    </location>
</feature>
<dbReference type="AlphaFoldDB" id="A0A1J6IFZ9"/>
<organism evidence="2 3">
    <name type="scientific">Nicotiana attenuata</name>
    <name type="common">Coyote tobacco</name>
    <dbReference type="NCBI Taxonomy" id="49451"/>
    <lineage>
        <taxon>Eukaryota</taxon>
        <taxon>Viridiplantae</taxon>
        <taxon>Streptophyta</taxon>
        <taxon>Embryophyta</taxon>
        <taxon>Tracheophyta</taxon>
        <taxon>Spermatophyta</taxon>
        <taxon>Magnoliopsida</taxon>
        <taxon>eudicotyledons</taxon>
        <taxon>Gunneridae</taxon>
        <taxon>Pentapetalae</taxon>
        <taxon>asterids</taxon>
        <taxon>lamiids</taxon>
        <taxon>Solanales</taxon>
        <taxon>Solanaceae</taxon>
        <taxon>Nicotianoideae</taxon>
        <taxon>Nicotianeae</taxon>
        <taxon>Nicotiana</taxon>
    </lineage>
</organism>
<gene>
    <name evidence="2" type="ORF">A4A49_62313</name>
</gene>
<proteinExistence type="predicted"/>
<keyword evidence="3" id="KW-1185">Reference proteome</keyword>
<feature type="region of interest" description="Disordered" evidence="1">
    <location>
        <begin position="56"/>
        <end position="81"/>
    </location>
</feature>
<evidence type="ECO:0000313" key="2">
    <source>
        <dbReference type="EMBL" id="OIS97858.1"/>
    </source>
</evidence>